<proteinExistence type="predicted"/>
<feature type="compositionally biased region" description="Polar residues" evidence="1">
    <location>
        <begin position="161"/>
        <end position="173"/>
    </location>
</feature>
<feature type="region of interest" description="Disordered" evidence="1">
    <location>
        <begin position="428"/>
        <end position="453"/>
    </location>
</feature>
<reference evidence="2" key="1">
    <citation type="submission" date="2021-01" db="EMBL/GenBank/DDBJ databases">
        <authorList>
            <person name="Corre E."/>
            <person name="Pelletier E."/>
            <person name="Niang G."/>
            <person name="Scheremetjew M."/>
            <person name="Finn R."/>
            <person name="Kale V."/>
            <person name="Holt S."/>
            <person name="Cochrane G."/>
            <person name="Meng A."/>
            <person name="Brown T."/>
            <person name="Cohen L."/>
        </authorList>
    </citation>
    <scope>NUCLEOTIDE SEQUENCE</scope>
    <source>
        <strain evidence="2">SAG 63-3</strain>
    </source>
</reference>
<accession>A0A7S0UY14</accession>
<dbReference type="AlphaFoldDB" id="A0A7S0UY14"/>
<gene>
    <name evidence="2" type="ORF">PPAR00522_LOCUS7326</name>
</gene>
<organism evidence="2">
    <name type="scientific">Polytomella parva</name>
    <dbReference type="NCBI Taxonomy" id="51329"/>
    <lineage>
        <taxon>Eukaryota</taxon>
        <taxon>Viridiplantae</taxon>
        <taxon>Chlorophyta</taxon>
        <taxon>core chlorophytes</taxon>
        <taxon>Chlorophyceae</taxon>
        <taxon>CS clade</taxon>
        <taxon>Chlamydomonadales</taxon>
        <taxon>Chlamydomonadaceae</taxon>
        <taxon>Polytomella</taxon>
    </lineage>
</organism>
<dbReference type="EMBL" id="HBFM01011582">
    <property type="protein sequence ID" value="CAD8770924.1"/>
    <property type="molecule type" value="Transcribed_RNA"/>
</dbReference>
<sequence length="467" mass="48194">MDDFYPPLSKEQLGALRQSIYRVFPTTGSNNALKREISLILLEDPDQRLRISHVEALLSVRLPQIGDVKHSVSLQNIVTDPVNKLYFNVDQNTVEMEWGMQLLRLNTSEFWGNINSLPNSTASQLRVSPFPSELSNKTNQSSLDSSPMGISGVLSIPPSTPTQSNLNSHTFPGTDLSSSPVSYNIPLPEVSSALRASFAAGSSSLFSTSAGKSSSLIPSPLPLSSASWGVSAGGGGSSNGAIIGSNPNNSSVVGNGVMMSSNSGNTTTNMVNSISNTIAVSNIHSVLMGSIGGGNGLNPVVGSLPECGSGGSSLGSSLRYGSLGTGSFFPTPTVDIPSKCSGGLRGGESLKCGDASNIWGVNVADVVGHNNHNNININNNNNISININNNSNHNTWSEKAFGSSWHSLIGCGSPEMEGLPRFGGIGMGRGLNSHTSNTSGGDGSSHDKNSVGNVASLGSNGFIGGGG</sequence>
<protein>
    <submittedName>
        <fullName evidence="2">Uncharacterized protein</fullName>
    </submittedName>
</protein>
<evidence type="ECO:0000256" key="1">
    <source>
        <dbReference type="SAM" id="MobiDB-lite"/>
    </source>
</evidence>
<feature type="region of interest" description="Disordered" evidence="1">
    <location>
        <begin position="128"/>
        <end position="173"/>
    </location>
</feature>
<feature type="non-terminal residue" evidence="2">
    <location>
        <position position="467"/>
    </location>
</feature>
<evidence type="ECO:0000313" key="2">
    <source>
        <dbReference type="EMBL" id="CAD8770924.1"/>
    </source>
</evidence>
<feature type="compositionally biased region" description="Polar residues" evidence="1">
    <location>
        <begin position="133"/>
        <end position="145"/>
    </location>
</feature>
<name>A0A7S0UY14_9CHLO</name>